<feature type="compositionally biased region" description="Low complexity" evidence="1">
    <location>
        <begin position="425"/>
        <end position="459"/>
    </location>
</feature>
<feature type="region of interest" description="Disordered" evidence="1">
    <location>
        <begin position="183"/>
        <end position="202"/>
    </location>
</feature>
<evidence type="ECO:0000256" key="1">
    <source>
        <dbReference type="SAM" id="MobiDB-lite"/>
    </source>
</evidence>
<feature type="domain" description="Pseudouridine synthase RsuA/RluA-like" evidence="2">
    <location>
        <begin position="551"/>
        <end position="672"/>
    </location>
</feature>
<protein>
    <recommendedName>
        <fullName evidence="2">Pseudouridine synthase RsuA/RluA-like domain-containing protein</fullName>
    </recommendedName>
</protein>
<feature type="region of interest" description="Disordered" evidence="1">
    <location>
        <begin position="216"/>
        <end position="272"/>
    </location>
</feature>
<evidence type="ECO:0000313" key="3">
    <source>
        <dbReference type="EMBL" id="CAE8588460.1"/>
    </source>
</evidence>
<dbReference type="OrthoDB" id="424794at2759"/>
<dbReference type="Proteomes" id="UP000654075">
    <property type="component" value="Unassembled WGS sequence"/>
</dbReference>
<dbReference type="SUPFAM" id="SSF55120">
    <property type="entry name" value="Pseudouridine synthase"/>
    <property type="match status" value="1"/>
</dbReference>
<dbReference type="GO" id="GO:0009982">
    <property type="term" value="F:pseudouridine synthase activity"/>
    <property type="evidence" value="ECO:0007669"/>
    <property type="project" value="InterPro"/>
</dbReference>
<dbReference type="GO" id="GO:0000455">
    <property type="term" value="P:enzyme-directed rRNA pseudouridine synthesis"/>
    <property type="evidence" value="ECO:0007669"/>
    <property type="project" value="TreeGrafter"/>
</dbReference>
<dbReference type="InterPro" id="IPR006145">
    <property type="entry name" value="PsdUridine_synth_RsuA/RluA"/>
</dbReference>
<dbReference type="CDD" id="cd02869">
    <property type="entry name" value="PseudoU_synth_RluA_like"/>
    <property type="match status" value="1"/>
</dbReference>
<reference evidence="3" key="1">
    <citation type="submission" date="2021-02" db="EMBL/GenBank/DDBJ databases">
        <authorList>
            <person name="Dougan E. K."/>
            <person name="Rhodes N."/>
            <person name="Thang M."/>
            <person name="Chan C."/>
        </authorList>
    </citation>
    <scope>NUCLEOTIDE SEQUENCE</scope>
</reference>
<dbReference type="EMBL" id="CAJNNV010003145">
    <property type="protein sequence ID" value="CAE8588460.1"/>
    <property type="molecule type" value="Genomic_DNA"/>
</dbReference>
<evidence type="ECO:0000313" key="4">
    <source>
        <dbReference type="Proteomes" id="UP000654075"/>
    </source>
</evidence>
<feature type="non-terminal residue" evidence="3">
    <location>
        <position position="744"/>
    </location>
</feature>
<dbReference type="Gene3D" id="3.30.2350.10">
    <property type="entry name" value="Pseudouridine synthase"/>
    <property type="match status" value="1"/>
</dbReference>
<feature type="region of interest" description="Disordered" evidence="1">
    <location>
        <begin position="406"/>
        <end position="466"/>
    </location>
</feature>
<comment type="caution">
    <text evidence="3">The sequence shown here is derived from an EMBL/GenBank/DDBJ whole genome shotgun (WGS) entry which is preliminary data.</text>
</comment>
<keyword evidence="4" id="KW-1185">Reference proteome</keyword>
<dbReference type="PANTHER" id="PTHR21600:SF92">
    <property type="entry name" value="RIBOSOMAL LARGE SUBUNIT PSEUDOURIDINE SYNTHASE C"/>
    <property type="match status" value="1"/>
</dbReference>
<evidence type="ECO:0000259" key="2">
    <source>
        <dbReference type="Pfam" id="PF00849"/>
    </source>
</evidence>
<accession>A0A813DII8</accession>
<feature type="compositionally biased region" description="Low complexity" evidence="1">
    <location>
        <begin position="187"/>
        <end position="202"/>
    </location>
</feature>
<proteinExistence type="predicted"/>
<feature type="compositionally biased region" description="Polar residues" evidence="1">
    <location>
        <begin position="235"/>
        <end position="250"/>
    </location>
</feature>
<feature type="region of interest" description="Disordered" evidence="1">
    <location>
        <begin position="1"/>
        <end position="27"/>
    </location>
</feature>
<sequence length="744" mass="78458">MAAVNVGESQAQDLANWGRAPRTPRASSHRLLEAAGCRAANSDGSAGQRRVLDGFTAQHFGNIGRPSANASRLRCSLAAVVAERAGGRNKEFRSQEASNLVRQHATPRYAQEWLTQATMGHRASGVSGSSSQGSANTCWHPTRAEVHGKPLFAVPGAMQAAEASVLEASELSAAARAFAATQSRQGPASQTPSAACAAGASGFGPQHLASTLQAPASLSPRQEPPPRAAPPKTVASASSFSPQGLANTLQAARKSPHEEQPPIQTTSDANTVLMPGSSCKELAAAAWGLATASCRGQSLPGAACQQATLEMSEPTEQSPANTVWEPSACEHGSKLLADALASAGLETASKLTADSFSQFRKANGSERPVNLHGIIYGLAAFPGCLEASGVIAAAVAAVGRRAAVMDGPGAVDDSDSNSKRKRESSSNNNNSNNSNSNNSHSNSSSNNNQKINHNSNNNKITPLRCADYMDAGPPLRSETEEPRILLQQPHVCILWKPPGWTVSIAGGIRDEAIYGPAFDLNEAEVQGRSKPLQDWVSRSFGASCPIARDPEADHGLIHRLDSGTSGTLLLAKTYLGYHLLLLQLVAGQIQKEYLCLCQGHVDQMPGRRIQTRLKVVGQGAGRRSAADASGRPACTEILAVTHLECPEGKHFSLVEVRLHTGRKHQIRAHFASEGHPLVRDRDYGGPAESWCPRIFLHASRLRLASCSGGGSNGVDDLDVRSELPGDLHQALTALSTWKPGRRSV</sequence>
<dbReference type="AlphaFoldDB" id="A0A813DII8"/>
<dbReference type="InterPro" id="IPR020103">
    <property type="entry name" value="PsdUridine_synth_cat_dom_sf"/>
</dbReference>
<dbReference type="InterPro" id="IPR050188">
    <property type="entry name" value="RluA_PseudoU_synthase"/>
</dbReference>
<dbReference type="Pfam" id="PF00849">
    <property type="entry name" value="PseudoU_synth_2"/>
    <property type="match status" value="1"/>
</dbReference>
<dbReference type="GO" id="GO:0003723">
    <property type="term" value="F:RNA binding"/>
    <property type="evidence" value="ECO:0007669"/>
    <property type="project" value="InterPro"/>
</dbReference>
<name>A0A813DII8_POLGL</name>
<dbReference type="PANTHER" id="PTHR21600">
    <property type="entry name" value="MITOCHONDRIAL RNA PSEUDOURIDINE SYNTHASE"/>
    <property type="match status" value="1"/>
</dbReference>
<gene>
    <name evidence="3" type="ORF">PGLA1383_LOCUS7260</name>
</gene>
<organism evidence="3 4">
    <name type="scientific">Polarella glacialis</name>
    <name type="common">Dinoflagellate</name>
    <dbReference type="NCBI Taxonomy" id="89957"/>
    <lineage>
        <taxon>Eukaryota</taxon>
        <taxon>Sar</taxon>
        <taxon>Alveolata</taxon>
        <taxon>Dinophyceae</taxon>
        <taxon>Suessiales</taxon>
        <taxon>Suessiaceae</taxon>
        <taxon>Polarella</taxon>
    </lineage>
</organism>